<feature type="transmembrane region" description="Helical" evidence="1">
    <location>
        <begin position="194"/>
        <end position="215"/>
    </location>
</feature>
<accession>A0A485KN83</accession>
<feature type="transmembrane region" description="Helical" evidence="1">
    <location>
        <begin position="155"/>
        <end position="174"/>
    </location>
</feature>
<evidence type="ECO:0000313" key="3">
    <source>
        <dbReference type="EMBL" id="VFT86412.1"/>
    </source>
</evidence>
<name>A0A485KN83_9STRA</name>
<evidence type="ECO:0000313" key="2">
    <source>
        <dbReference type="EMBL" id="KAF0699940.1"/>
    </source>
</evidence>
<feature type="transmembrane region" description="Helical" evidence="1">
    <location>
        <begin position="25"/>
        <end position="48"/>
    </location>
</feature>
<keyword evidence="1" id="KW-0472">Membrane</keyword>
<sequence length="618" mass="68681">MVSKRALVRPTAKHVPLQHSPSRPFYFGLVLVMHMLVALYMLMWVAILTVLPSPDRKSIRILWPTTTLVTYSIFLGLHGAAIGIAIIRRRRRHRVLQWVRKTTRSLLSINSLDQLTQSFDTYADEFFVVFNTVEILSQSHQAYTLFDALPEHSKAISYLVVVILYSFVSPLILFVRNTREKTTLLNLGDSIFSFTLSCGHPMVALLAPLAMYTFVDPTHLNHNYLFCTQLVLLARTQAVSNAFDYACKLAMHAGTLIALCRLTISLQSYGSPSLSTVDIPLLPTMLRQSKRWLLHLNLWLNVVWGCLLTAILVRSLVSGQPCPATCVANVRPLFDDTCQCAYVNINCKLVNVTDPIPFLNTSAIGTHLLYLEIRRCGLQHGLPPAALAPFRNLGKIIVLFSHMETWDGPLPPSVMGVMIRHSHLRAIPSALQVDLPPQFITLTLEGCMIPFIPDSIVQAWSTIERLYLLNISLQVLSPFLPTALGLVSLDVRSNNLTTLAPTWLVAAPSKKPLLDATFAGNALPDEMIPWHLAVTMDLSATSVSSPLPTALTKQTLVLDGTPFCLERRDAFCKPICAPGCFGFMRGDFTCNLECFNMACDYDGGDCDGYGFDRPRSPP</sequence>
<keyword evidence="1" id="KW-1133">Transmembrane helix</keyword>
<dbReference type="InterPro" id="IPR032675">
    <property type="entry name" value="LRR_dom_sf"/>
</dbReference>
<reference evidence="2" key="2">
    <citation type="submission" date="2019-06" db="EMBL/GenBank/DDBJ databases">
        <title>Genomics analysis of Aphanomyces spp. identifies a new class of oomycete effector associated with host adaptation.</title>
        <authorList>
            <person name="Gaulin E."/>
        </authorList>
    </citation>
    <scope>NUCLEOTIDE SEQUENCE</scope>
    <source>
        <strain evidence="2">CBS 578.67</strain>
    </source>
</reference>
<dbReference type="SUPFAM" id="SSF52058">
    <property type="entry name" value="L domain-like"/>
    <property type="match status" value="1"/>
</dbReference>
<protein>
    <submittedName>
        <fullName evidence="3">Aste57867_9533 protein</fullName>
    </submittedName>
</protein>
<dbReference type="Gene3D" id="3.80.10.10">
    <property type="entry name" value="Ribonuclease Inhibitor"/>
    <property type="match status" value="1"/>
</dbReference>
<dbReference type="EMBL" id="CAADRA010005167">
    <property type="protein sequence ID" value="VFT86412.1"/>
    <property type="molecule type" value="Genomic_DNA"/>
</dbReference>
<dbReference type="OrthoDB" id="79526at2759"/>
<proteinExistence type="predicted"/>
<organism evidence="3 4">
    <name type="scientific">Aphanomyces stellatus</name>
    <dbReference type="NCBI Taxonomy" id="120398"/>
    <lineage>
        <taxon>Eukaryota</taxon>
        <taxon>Sar</taxon>
        <taxon>Stramenopiles</taxon>
        <taxon>Oomycota</taxon>
        <taxon>Saprolegniomycetes</taxon>
        <taxon>Saprolegniales</taxon>
        <taxon>Verrucalvaceae</taxon>
        <taxon>Aphanomyces</taxon>
    </lineage>
</organism>
<dbReference type="Proteomes" id="UP000332933">
    <property type="component" value="Unassembled WGS sequence"/>
</dbReference>
<dbReference type="EMBL" id="VJMH01005146">
    <property type="protein sequence ID" value="KAF0699940.1"/>
    <property type="molecule type" value="Genomic_DNA"/>
</dbReference>
<gene>
    <name evidence="3" type="primary">Aste57867_9533</name>
    <name evidence="2" type="ORF">As57867_009496</name>
    <name evidence="3" type="ORF">ASTE57867_9533</name>
</gene>
<keyword evidence="4" id="KW-1185">Reference proteome</keyword>
<evidence type="ECO:0000256" key="1">
    <source>
        <dbReference type="SAM" id="Phobius"/>
    </source>
</evidence>
<dbReference type="AlphaFoldDB" id="A0A485KN83"/>
<feature type="transmembrane region" description="Helical" evidence="1">
    <location>
        <begin position="68"/>
        <end position="87"/>
    </location>
</feature>
<feature type="transmembrane region" description="Helical" evidence="1">
    <location>
        <begin position="292"/>
        <end position="313"/>
    </location>
</feature>
<keyword evidence="1" id="KW-0812">Transmembrane</keyword>
<reference evidence="3 4" key="1">
    <citation type="submission" date="2019-03" db="EMBL/GenBank/DDBJ databases">
        <authorList>
            <person name="Gaulin E."/>
            <person name="Dumas B."/>
        </authorList>
    </citation>
    <scope>NUCLEOTIDE SEQUENCE [LARGE SCALE GENOMIC DNA]</scope>
    <source>
        <strain evidence="3">CBS 568.67</strain>
    </source>
</reference>
<evidence type="ECO:0000313" key="4">
    <source>
        <dbReference type="Proteomes" id="UP000332933"/>
    </source>
</evidence>